<evidence type="ECO:0000313" key="2">
    <source>
        <dbReference type="Proteomes" id="UP000054567"/>
    </source>
</evidence>
<reference evidence="2" key="3">
    <citation type="journal article" date="2010" name="Genome Res.">
        <title>Population genomic sequencing of Coccidioides fungi reveals recent hybridization and transposon control.</title>
        <authorList>
            <person name="Neafsey D.E."/>
            <person name="Barker B.M."/>
            <person name="Sharpton T.J."/>
            <person name="Stajich J.E."/>
            <person name="Park D.J."/>
            <person name="Whiston E."/>
            <person name="Hung C.-Y."/>
            <person name="McMahan C."/>
            <person name="White J."/>
            <person name="Sykes S."/>
            <person name="Heiman D."/>
            <person name="Young S."/>
            <person name="Zeng Q."/>
            <person name="Abouelleil A."/>
            <person name="Aftuck L."/>
            <person name="Bessette D."/>
            <person name="Brown A."/>
            <person name="FitzGerald M."/>
            <person name="Lui A."/>
            <person name="Macdonald J.P."/>
            <person name="Priest M."/>
            <person name="Orbach M.J."/>
            <person name="Galgiani J.N."/>
            <person name="Kirkland T.N."/>
            <person name="Cole G.T."/>
            <person name="Birren B.W."/>
            <person name="Henn M.R."/>
            <person name="Taylor J.W."/>
            <person name="Rounsley S.D."/>
        </authorList>
    </citation>
    <scope>NUCLEOTIDE SEQUENCE [LARGE SCALE GENOMIC DNA]</scope>
    <source>
        <strain evidence="2">RMSCC 3488</strain>
    </source>
</reference>
<name>A0A0J6FKH0_COCPO</name>
<reference evidence="2" key="2">
    <citation type="journal article" date="2009" name="Genome Res.">
        <title>Comparative genomic analyses of the human fungal pathogens Coccidioides and their relatives.</title>
        <authorList>
            <person name="Sharpton T.J."/>
            <person name="Stajich J.E."/>
            <person name="Rounsley S.D."/>
            <person name="Gardner M.J."/>
            <person name="Wortman J.R."/>
            <person name="Jordar V.S."/>
            <person name="Maiti R."/>
            <person name="Kodira C.D."/>
            <person name="Neafsey D.E."/>
            <person name="Zeng Q."/>
            <person name="Hung C.-Y."/>
            <person name="McMahan C."/>
            <person name="Muszewska A."/>
            <person name="Grynberg M."/>
            <person name="Mandel M.A."/>
            <person name="Kellner E.M."/>
            <person name="Barker B.M."/>
            <person name="Galgiani J.N."/>
            <person name="Orbach M.J."/>
            <person name="Kirkland T.N."/>
            <person name="Cole G.T."/>
            <person name="Henn M.R."/>
            <person name="Birren B.W."/>
            <person name="Taylor J.W."/>
        </authorList>
    </citation>
    <scope>NUCLEOTIDE SEQUENCE [LARGE SCALE GENOMIC DNA]</scope>
    <source>
        <strain evidence="2">RMSCC 3488</strain>
    </source>
</reference>
<dbReference type="EMBL" id="DS268112">
    <property type="protein sequence ID" value="KMM70823.1"/>
    <property type="molecule type" value="Genomic_DNA"/>
</dbReference>
<organism evidence="1 2">
    <name type="scientific">Coccidioides posadasii RMSCC 3488</name>
    <dbReference type="NCBI Taxonomy" id="454284"/>
    <lineage>
        <taxon>Eukaryota</taxon>
        <taxon>Fungi</taxon>
        <taxon>Dikarya</taxon>
        <taxon>Ascomycota</taxon>
        <taxon>Pezizomycotina</taxon>
        <taxon>Eurotiomycetes</taxon>
        <taxon>Eurotiomycetidae</taxon>
        <taxon>Onygenales</taxon>
        <taxon>Onygenaceae</taxon>
        <taxon>Coccidioides</taxon>
    </lineage>
</organism>
<sequence>MLYCWKTTNAGPRECTWFTGPHVVKAEIIRIFEAIAVSAVIGFRIWHETNGFETLRSSIHPDLRVTHSIPPWESNVEEGYERSPLGGENKWLNSIAGEGGEVFIPEDLDPE</sequence>
<protein>
    <submittedName>
        <fullName evidence="1">Uncharacterized protein</fullName>
    </submittedName>
</protein>
<gene>
    <name evidence="1" type="ORF">CPAG_07134</name>
</gene>
<reference evidence="1 2" key="1">
    <citation type="submission" date="2007-06" db="EMBL/GenBank/DDBJ databases">
        <title>The Genome Sequence of Coccidioides posadasii RMSCC_3488.</title>
        <authorList>
            <consortium name="Coccidioides Genome Resources Consortium"/>
            <consortium name="The Broad Institute Genome Sequencing Platform"/>
            <person name="Henn M.R."/>
            <person name="Sykes S."/>
            <person name="Young S."/>
            <person name="Jaffe D."/>
            <person name="Berlin A."/>
            <person name="Alvarez P."/>
            <person name="Butler J."/>
            <person name="Gnerre S."/>
            <person name="Grabherr M."/>
            <person name="Mauceli E."/>
            <person name="Brockman W."/>
            <person name="Kodira C."/>
            <person name="Alvarado L."/>
            <person name="Zeng Q."/>
            <person name="Crawford M."/>
            <person name="Antoine C."/>
            <person name="Devon K."/>
            <person name="Galgiani J."/>
            <person name="Orsborn K."/>
            <person name="Lewis M.L."/>
            <person name="Nusbaum C."/>
            <person name="Galagan J."/>
            <person name="Birren B."/>
        </authorList>
    </citation>
    <scope>NUCLEOTIDE SEQUENCE [LARGE SCALE GENOMIC DNA]</scope>
    <source>
        <strain evidence="1 2">RMSCC 3488</strain>
    </source>
</reference>
<evidence type="ECO:0000313" key="1">
    <source>
        <dbReference type="EMBL" id="KMM70823.1"/>
    </source>
</evidence>
<dbReference type="Proteomes" id="UP000054567">
    <property type="component" value="Unassembled WGS sequence"/>
</dbReference>
<accession>A0A0J6FKH0</accession>
<dbReference type="AlphaFoldDB" id="A0A0J6FKH0"/>
<proteinExistence type="predicted"/>
<dbReference type="VEuPathDB" id="FungiDB:CPAG_07134"/>